<keyword evidence="2" id="KW-0813">Transport</keyword>
<name>A0A6C2CS51_9RHOO</name>
<dbReference type="GO" id="GO:0005886">
    <property type="term" value="C:plasma membrane"/>
    <property type="evidence" value="ECO:0007669"/>
    <property type="project" value="UniProtKB-SubCell"/>
</dbReference>
<evidence type="ECO:0000259" key="11">
    <source>
        <dbReference type="Pfam" id="PF11356"/>
    </source>
</evidence>
<evidence type="ECO:0000313" key="12">
    <source>
        <dbReference type="EMBL" id="TYC56566.1"/>
    </source>
</evidence>
<dbReference type="InterPro" id="IPR024961">
    <property type="entry name" value="T2SS_GspC_N"/>
</dbReference>
<feature type="domain" description="Type II secretion system protein GspC N-terminal" evidence="11">
    <location>
        <begin position="30"/>
        <end position="153"/>
    </location>
</feature>
<sequence>MNLSERFDLTRLPWQRAMRLGPLLAWGCALAIAAWVAADLFWRFSAPRAPALPVASLADPQAAALAIASRHLMGQSAAGDPMAPAAVAAPSRYTLQAVVTGSNGRPGWAIVSIDGGAQQGVVEGQDIQPGVSLALVKGDSIEIATGGLRQTVKLAERGNTEAPGGAPPASGMSAMPPAQNFNGDASGAPDSAQRPFPAGFPAQPVPSQ</sequence>
<evidence type="ECO:0000256" key="1">
    <source>
        <dbReference type="ARBA" id="ARBA00004533"/>
    </source>
</evidence>
<proteinExistence type="predicted"/>
<dbReference type="EMBL" id="SDKK01000010">
    <property type="protein sequence ID" value="TYC56566.1"/>
    <property type="molecule type" value="Genomic_DNA"/>
</dbReference>
<keyword evidence="4" id="KW-0997">Cell inner membrane</keyword>
<comment type="subcellular location">
    <subcellularLocation>
        <location evidence="1">Cell inner membrane</location>
    </subcellularLocation>
</comment>
<keyword evidence="8 10" id="KW-0472">Membrane</keyword>
<evidence type="ECO:0000256" key="4">
    <source>
        <dbReference type="ARBA" id="ARBA00022519"/>
    </source>
</evidence>
<dbReference type="OrthoDB" id="9181979at2"/>
<keyword evidence="3" id="KW-1003">Cell membrane</keyword>
<comment type="caution">
    <text evidence="12">The sequence shown here is derived from an EMBL/GenBank/DDBJ whole genome shotgun (WGS) entry which is preliminary data.</text>
</comment>
<evidence type="ECO:0000256" key="5">
    <source>
        <dbReference type="ARBA" id="ARBA00022692"/>
    </source>
</evidence>
<dbReference type="Pfam" id="PF11356">
    <property type="entry name" value="T2SSC"/>
    <property type="match status" value="1"/>
</dbReference>
<dbReference type="AlphaFoldDB" id="A0A6C2CS51"/>
<accession>A0A6C2CS51</accession>
<evidence type="ECO:0000313" key="13">
    <source>
        <dbReference type="Proteomes" id="UP000389128"/>
    </source>
</evidence>
<keyword evidence="7 10" id="KW-1133">Transmembrane helix</keyword>
<reference evidence="12 13" key="1">
    <citation type="submission" date="2019-01" db="EMBL/GenBank/DDBJ databases">
        <title>Zoogloea oleivorans genome sequencing and assembly.</title>
        <authorList>
            <person name="Tancsics A."/>
            <person name="Farkas M."/>
            <person name="Kriszt B."/>
            <person name="Maroti G."/>
            <person name="Horvath B."/>
        </authorList>
    </citation>
    <scope>NUCLEOTIDE SEQUENCE [LARGE SCALE GENOMIC DNA]</scope>
    <source>
        <strain evidence="12 13">Buc</strain>
    </source>
</reference>
<keyword evidence="6" id="KW-0653">Protein transport</keyword>
<feature type="region of interest" description="Disordered" evidence="9">
    <location>
        <begin position="158"/>
        <end position="208"/>
    </location>
</feature>
<dbReference type="RefSeq" id="WP_148579304.1">
    <property type="nucleotide sequence ID" value="NZ_SDKK01000010.1"/>
</dbReference>
<organism evidence="12 13">
    <name type="scientific">Zoogloea oleivorans</name>
    <dbReference type="NCBI Taxonomy" id="1552750"/>
    <lineage>
        <taxon>Bacteria</taxon>
        <taxon>Pseudomonadati</taxon>
        <taxon>Pseudomonadota</taxon>
        <taxon>Betaproteobacteria</taxon>
        <taxon>Rhodocyclales</taxon>
        <taxon>Zoogloeaceae</taxon>
        <taxon>Zoogloea</taxon>
    </lineage>
</organism>
<feature type="compositionally biased region" description="Low complexity" evidence="9">
    <location>
        <begin position="162"/>
        <end position="178"/>
    </location>
</feature>
<evidence type="ECO:0000256" key="10">
    <source>
        <dbReference type="SAM" id="Phobius"/>
    </source>
</evidence>
<dbReference type="GO" id="GO:0015031">
    <property type="term" value="P:protein transport"/>
    <property type="evidence" value="ECO:0007669"/>
    <property type="project" value="UniProtKB-KW"/>
</dbReference>
<evidence type="ECO:0000256" key="6">
    <source>
        <dbReference type="ARBA" id="ARBA00022927"/>
    </source>
</evidence>
<keyword evidence="5 10" id="KW-0812">Transmembrane</keyword>
<gene>
    <name evidence="12" type="ORF">ETQ85_11980</name>
</gene>
<feature type="transmembrane region" description="Helical" evidence="10">
    <location>
        <begin position="20"/>
        <end position="42"/>
    </location>
</feature>
<evidence type="ECO:0000256" key="2">
    <source>
        <dbReference type="ARBA" id="ARBA00022448"/>
    </source>
</evidence>
<dbReference type="Proteomes" id="UP000389128">
    <property type="component" value="Unassembled WGS sequence"/>
</dbReference>
<evidence type="ECO:0000256" key="9">
    <source>
        <dbReference type="SAM" id="MobiDB-lite"/>
    </source>
</evidence>
<evidence type="ECO:0000256" key="8">
    <source>
        <dbReference type="ARBA" id="ARBA00023136"/>
    </source>
</evidence>
<keyword evidence="13" id="KW-1185">Reference proteome</keyword>
<evidence type="ECO:0000256" key="3">
    <source>
        <dbReference type="ARBA" id="ARBA00022475"/>
    </source>
</evidence>
<protein>
    <recommendedName>
        <fullName evidence="11">Type II secretion system protein GspC N-terminal domain-containing protein</fullName>
    </recommendedName>
</protein>
<evidence type="ECO:0000256" key="7">
    <source>
        <dbReference type="ARBA" id="ARBA00022989"/>
    </source>
</evidence>